<feature type="compositionally biased region" description="Gly residues" evidence="10">
    <location>
        <begin position="1218"/>
        <end position="1228"/>
    </location>
</feature>
<feature type="compositionally biased region" description="Polar residues" evidence="10">
    <location>
        <begin position="222"/>
        <end position="231"/>
    </location>
</feature>
<dbReference type="PANTHER" id="PTHR13317:SF4">
    <property type="entry name" value="TRANSMEMBRANE ANTERIOR POSTERIOR TRANSFORMATION PROTEIN 1 HOMOLOG"/>
    <property type="match status" value="1"/>
</dbReference>
<feature type="region of interest" description="Disordered" evidence="10">
    <location>
        <begin position="1271"/>
        <end position="1303"/>
    </location>
</feature>
<keyword evidence="14" id="KW-1185">Reference proteome</keyword>
<proteinExistence type="inferred from homology"/>
<feature type="transmembrane region" description="Helical" evidence="11">
    <location>
        <begin position="922"/>
        <end position="954"/>
    </location>
</feature>
<evidence type="ECO:0000256" key="10">
    <source>
        <dbReference type="SAM" id="MobiDB-lite"/>
    </source>
</evidence>
<name>A0A5Q4C1T1_9PEZI</name>
<comment type="similarity">
    <text evidence="2">Belongs to the TAPT1 family.</text>
</comment>
<protein>
    <submittedName>
        <fullName evidence="13">Endoplasmic reticulum membrane protein 65</fullName>
    </submittedName>
</protein>
<feature type="compositionally biased region" description="Low complexity" evidence="10">
    <location>
        <begin position="74"/>
        <end position="87"/>
    </location>
</feature>
<feature type="compositionally biased region" description="Basic residues" evidence="10">
    <location>
        <begin position="534"/>
        <end position="545"/>
    </location>
</feature>
<comment type="subcellular location">
    <subcellularLocation>
        <location evidence="1">Membrane</location>
        <topology evidence="1">Multi-pass membrane protein</topology>
    </subcellularLocation>
</comment>
<evidence type="ECO:0000256" key="2">
    <source>
        <dbReference type="ARBA" id="ARBA00008803"/>
    </source>
</evidence>
<evidence type="ECO:0000256" key="8">
    <source>
        <dbReference type="ARBA" id="ARBA00023136"/>
    </source>
</evidence>
<dbReference type="Proteomes" id="UP000326340">
    <property type="component" value="Unassembled WGS sequence"/>
</dbReference>
<feature type="region of interest" description="Disordered" evidence="10">
    <location>
        <begin position="1202"/>
        <end position="1254"/>
    </location>
</feature>
<dbReference type="InterPro" id="IPR017907">
    <property type="entry name" value="Znf_RING_CS"/>
</dbReference>
<evidence type="ECO:0000256" key="6">
    <source>
        <dbReference type="ARBA" id="ARBA00022833"/>
    </source>
</evidence>
<evidence type="ECO:0000256" key="11">
    <source>
        <dbReference type="SAM" id="Phobius"/>
    </source>
</evidence>
<dbReference type="EMBL" id="PUHP01000105">
    <property type="protein sequence ID" value="TQN73303.1"/>
    <property type="molecule type" value="Genomic_DNA"/>
</dbReference>
<dbReference type="PANTHER" id="PTHR13317">
    <property type="entry name" value="TRANSMEMBRANE ANTERIOR POSTERIOR TRANSFORMATION PROTEIN 1 HOMOLOG"/>
    <property type="match status" value="1"/>
</dbReference>
<dbReference type="SUPFAM" id="SSF57850">
    <property type="entry name" value="RING/U-box"/>
    <property type="match status" value="1"/>
</dbReference>
<keyword evidence="7 11" id="KW-1133">Transmembrane helix</keyword>
<dbReference type="InterPro" id="IPR027370">
    <property type="entry name" value="Znf-RING_euk"/>
</dbReference>
<dbReference type="Pfam" id="PF05346">
    <property type="entry name" value="DUF747"/>
    <property type="match status" value="1"/>
</dbReference>
<dbReference type="InterPro" id="IPR001841">
    <property type="entry name" value="Znf_RING"/>
</dbReference>
<feature type="domain" description="RING-type" evidence="12">
    <location>
        <begin position="1088"/>
        <end position="1135"/>
    </location>
</feature>
<comment type="caution">
    <text evidence="13">The sequence shown here is derived from an EMBL/GenBank/DDBJ whole genome shotgun (WGS) entry which is preliminary data.</text>
</comment>
<reference evidence="13 14" key="1">
    <citation type="journal article" date="2019" name="Sci. Rep.">
        <title>Colletotrichum shisoi sp. nov., an anthracnose pathogen of Perilla frutescens in Japan: molecular phylogenetic, morphological and genomic evidence.</title>
        <authorList>
            <person name="Gan P."/>
            <person name="Tsushima A."/>
            <person name="Hiroyama R."/>
            <person name="Narusaka M."/>
            <person name="Takano Y."/>
            <person name="Narusaka Y."/>
            <person name="Kawaradani M."/>
            <person name="Damm U."/>
            <person name="Shirasu K."/>
        </authorList>
    </citation>
    <scope>NUCLEOTIDE SEQUENCE [LARGE SCALE GENOMIC DNA]</scope>
    <source>
        <strain evidence="13 14">PG-2018a</strain>
    </source>
</reference>
<feature type="compositionally biased region" description="Basic and acidic residues" evidence="10">
    <location>
        <begin position="1"/>
        <end position="16"/>
    </location>
</feature>
<feature type="transmembrane region" description="Helical" evidence="11">
    <location>
        <begin position="633"/>
        <end position="649"/>
    </location>
</feature>
<dbReference type="GO" id="GO:0008270">
    <property type="term" value="F:zinc ion binding"/>
    <property type="evidence" value="ECO:0007669"/>
    <property type="project" value="UniProtKB-KW"/>
</dbReference>
<evidence type="ECO:0000313" key="13">
    <source>
        <dbReference type="EMBL" id="TQN73303.1"/>
    </source>
</evidence>
<feature type="region of interest" description="Disordered" evidence="10">
    <location>
        <begin position="288"/>
        <end position="323"/>
    </location>
</feature>
<feature type="compositionally biased region" description="Basic and acidic residues" evidence="10">
    <location>
        <begin position="494"/>
        <end position="511"/>
    </location>
</feature>
<evidence type="ECO:0000256" key="4">
    <source>
        <dbReference type="ARBA" id="ARBA00022723"/>
    </source>
</evidence>
<feature type="region of interest" description="Disordered" evidence="10">
    <location>
        <begin position="450"/>
        <end position="545"/>
    </location>
</feature>
<feature type="region of interest" description="Disordered" evidence="10">
    <location>
        <begin position="213"/>
        <end position="275"/>
    </location>
</feature>
<feature type="compositionally biased region" description="Polar residues" evidence="10">
    <location>
        <begin position="243"/>
        <end position="268"/>
    </location>
</feature>
<keyword evidence="3 11" id="KW-0812">Transmembrane</keyword>
<feature type="compositionally biased region" description="Pro residues" evidence="10">
    <location>
        <begin position="314"/>
        <end position="323"/>
    </location>
</feature>
<feature type="compositionally biased region" description="Polar residues" evidence="10">
    <location>
        <begin position="288"/>
        <end position="297"/>
    </location>
</feature>
<sequence length="1326" mass="146684">MSESQHSDDRGADDNHGASGNQAAVPSESVEAFPPLPTFILEGSTVYDRDGGPLSQDTKTDIKVSHIPLPPLPSASASAPPTSTLPTIPGGHSDEDQSSDVSSTHSKPEKQDSSNSSSIFEPATAAEEHEAESNEGMAPKTRVRAGSSSASMRKNQSHDNVRRLSVAGMQQLTAPEALPVAIVPDQASSAERDQRARSAIADQLQAIRQSILSQPAALRPSGSVTDGANSSRQDEPRRPVSARTLSTPPTTRRQSQSQATSPRRNSFYTVARPPPLNLDAASHFNAVNLQPPTQNKPPQIHVPPQSTKSLRNDPIPPSPLPPSIPLPPMSIPTHLQLELAAQRPSPLYIHHSHTNDIPYESYVVKWERLKNVLLLPSFLERTLYFGALACLDAWLYNFTILPMRFCIALGVLFKWWGYMALKEAHWMIGFVWYGMGRVWARARRPRAKAVSSARQEDAHHLASRDSSRSRPAERRPSIPALDLRSPDGAPTLHSDSDSKANGHRATEHEIKSNGNGHITHKLNASAGHNPSHGPGHRTHRHRRTKSIPSNLSSFHKADLLQGAVIICSSMFLMKLDASRMYHFIRAQDGIKLYVIYNVLEVGDRLLSALGQDIFECLFSSETLSRNSSGRSKVLLPLGMFVLALIYNVTHSVALYYQVITLNVAVNSYSNALLTLMISNQFVEIKSTVFKRFEKDNLFQLTCADIVERFQLWIMLFIIGMRNIVEVGGLSVPGAGSENGDTGGSGAMPLHSPSILPFSFTILPSWVWSGEVLSPFLIVIGSEMLVDTIKHAYVNKFNNIKPTFYSRILDILCKDYYTNAFVSPSLTRRLGLAVIPLSCLFIRASVQTYHMFLSTRIPTPIPESTQTSLSVESATPSSPVMVAALDRLDTLLRDALGRAVYGYPYGEPSMQSRAWWTWTSDDVIAAVTMIVVFFIAFLVLLIIKLLLGMVLLRYARNRYAQMKRKEHLVATGQEERQVYGAKGKRVGGYSQVEITEDRRRWIHADEKEGLKGGKGRFPKPEKPPEGEYMGVQRLRIMSLPPPLTDQELLARARGLSNGVPPNERELRLLASELSVCRNILDKLVEESSCSICYRPLRSMHVLECGHSFCTECIRNEFRENGMSHDVHVHAFCPACRIEITLELNEDRKLYVPDHIKTNEQLPYLRLWAKLRRVTAEVSSAHGIPIPETAYSWRRQDVEARYKTRAEEEAEDNTMWVSAGGAGENGGQENGGQENVDDQENINDQEGESDSEGETQNPTVRALEAFIALATATAPPPQHGSYNTHMDPPYFPSALGPGPDQPVILGVTHVPTINHHPPETHEDAPGEG</sequence>
<dbReference type="PROSITE" id="PS00518">
    <property type="entry name" value="ZF_RING_1"/>
    <property type="match status" value="1"/>
</dbReference>
<dbReference type="InterPro" id="IPR013083">
    <property type="entry name" value="Znf_RING/FYVE/PHD"/>
</dbReference>
<dbReference type="InterPro" id="IPR008010">
    <property type="entry name" value="Tatp1"/>
</dbReference>
<keyword evidence="8 11" id="KW-0472">Membrane</keyword>
<feature type="compositionally biased region" description="Basic and acidic residues" evidence="10">
    <location>
        <begin position="454"/>
        <end position="476"/>
    </location>
</feature>
<dbReference type="OrthoDB" id="5376140at2759"/>
<feature type="region of interest" description="Disordered" evidence="10">
    <location>
        <begin position="1"/>
        <end position="159"/>
    </location>
</feature>
<feature type="non-terminal residue" evidence="13">
    <location>
        <position position="1326"/>
    </location>
</feature>
<dbReference type="GO" id="GO:0005789">
    <property type="term" value="C:endoplasmic reticulum membrane"/>
    <property type="evidence" value="ECO:0007669"/>
    <property type="project" value="TreeGrafter"/>
</dbReference>
<dbReference type="Pfam" id="PF13445">
    <property type="entry name" value="zf-RING_UBOX"/>
    <property type="match status" value="1"/>
</dbReference>
<evidence type="ECO:0000313" key="14">
    <source>
        <dbReference type="Proteomes" id="UP000326340"/>
    </source>
</evidence>
<keyword evidence="6" id="KW-0862">Zinc</keyword>
<feature type="compositionally biased region" description="Acidic residues" evidence="10">
    <location>
        <begin position="1233"/>
        <end position="1251"/>
    </location>
</feature>
<evidence type="ECO:0000256" key="3">
    <source>
        <dbReference type="ARBA" id="ARBA00022692"/>
    </source>
</evidence>
<gene>
    <name evidence="13" type="ORF">CSHISOI_02126</name>
</gene>
<evidence type="ECO:0000256" key="1">
    <source>
        <dbReference type="ARBA" id="ARBA00004141"/>
    </source>
</evidence>
<evidence type="ECO:0000256" key="7">
    <source>
        <dbReference type="ARBA" id="ARBA00022989"/>
    </source>
</evidence>
<evidence type="ECO:0000259" key="12">
    <source>
        <dbReference type="PROSITE" id="PS50089"/>
    </source>
</evidence>
<keyword evidence="4" id="KW-0479">Metal-binding</keyword>
<accession>A0A5Q4C1T1</accession>
<evidence type="ECO:0000256" key="5">
    <source>
        <dbReference type="ARBA" id="ARBA00022771"/>
    </source>
</evidence>
<dbReference type="PROSITE" id="PS50089">
    <property type="entry name" value="ZF_RING_2"/>
    <property type="match status" value="1"/>
</dbReference>
<keyword evidence="5 9" id="KW-0863">Zinc-finger</keyword>
<evidence type="ECO:0000256" key="9">
    <source>
        <dbReference type="PROSITE-ProRule" id="PRU00175"/>
    </source>
</evidence>
<dbReference type="Gene3D" id="3.30.40.10">
    <property type="entry name" value="Zinc/RING finger domain, C3HC4 (zinc finger)"/>
    <property type="match status" value="1"/>
</dbReference>
<dbReference type="CDD" id="cd16449">
    <property type="entry name" value="RING-HC"/>
    <property type="match status" value="1"/>
</dbReference>
<dbReference type="SMART" id="SM00184">
    <property type="entry name" value="RING"/>
    <property type="match status" value="1"/>
</dbReference>
<organism evidence="13 14">
    <name type="scientific">Colletotrichum shisoi</name>
    <dbReference type="NCBI Taxonomy" id="2078593"/>
    <lineage>
        <taxon>Eukaryota</taxon>
        <taxon>Fungi</taxon>
        <taxon>Dikarya</taxon>
        <taxon>Ascomycota</taxon>
        <taxon>Pezizomycotina</taxon>
        <taxon>Sordariomycetes</taxon>
        <taxon>Hypocreomycetidae</taxon>
        <taxon>Glomerellales</taxon>
        <taxon>Glomerellaceae</taxon>
        <taxon>Colletotrichum</taxon>
        <taxon>Colletotrichum destructivum species complex</taxon>
    </lineage>
</organism>